<dbReference type="InterPro" id="IPR015300">
    <property type="entry name" value="DNA-bd_pseudobarrel_sf"/>
</dbReference>
<dbReference type="Proteomes" id="UP000836841">
    <property type="component" value="Chromosome 1"/>
</dbReference>
<organism evidence="6 7">
    <name type="scientific">Thlaspi arvense</name>
    <name type="common">Field penny-cress</name>
    <dbReference type="NCBI Taxonomy" id="13288"/>
    <lineage>
        <taxon>Eukaryota</taxon>
        <taxon>Viridiplantae</taxon>
        <taxon>Streptophyta</taxon>
        <taxon>Embryophyta</taxon>
        <taxon>Tracheophyta</taxon>
        <taxon>Spermatophyta</taxon>
        <taxon>Magnoliopsida</taxon>
        <taxon>eudicotyledons</taxon>
        <taxon>Gunneridae</taxon>
        <taxon>Pentapetalae</taxon>
        <taxon>rosids</taxon>
        <taxon>malvids</taxon>
        <taxon>Brassicales</taxon>
        <taxon>Brassicaceae</taxon>
        <taxon>Thlaspideae</taxon>
        <taxon>Thlaspi</taxon>
    </lineage>
</organism>
<evidence type="ECO:0000256" key="3">
    <source>
        <dbReference type="ARBA" id="ARBA00023125"/>
    </source>
</evidence>
<evidence type="ECO:0008006" key="8">
    <source>
        <dbReference type="Google" id="ProtNLM"/>
    </source>
</evidence>
<dbReference type="PANTHER" id="PTHR34269">
    <property type="entry name" value="TRANSCRIPTION FACTOR B3-DOMAIN FAMILY-RELATED"/>
    <property type="match status" value="1"/>
</dbReference>
<keyword evidence="2" id="KW-0805">Transcription regulation</keyword>
<evidence type="ECO:0000313" key="6">
    <source>
        <dbReference type="EMBL" id="CAH2038122.1"/>
    </source>
</evidence>
<dbReference type="AlphaFoldDB" id="A0AAU9RDF0"/>
<reference evidence="6 7" key="1">
    <citation type="submission" date="2022-03" db="EMBL/GenBank/DDBJ databases">
        <authorList>
            <person name="Nunn A."/>
            <person name="Chopra R."/>
            <person name="Nunn A."/>
            <person name="Contreras Garrido A."/>
        </authorList>
    </citation>
    <scope>NUCLEOTIDE SEQUENCE [LARGE SCALE GENOMIC DNA]</scope>
</reference>
<proteinExistence type="predicted"/>
<keyword evidence="5" id="KW-0539">Nucleus</keyword>
<gene>
    <name evidence="6" type="ORF">TAV2_LOCUS2026</name>
</gene>
<dbReference type="SUPFAM" id="SSF101936">
    <property type="entry name" value="DNA-binding pseudobarrel domain"/>
    <property type="match status" value="1"/>
</dbReference>
<dbReference type="GO" id="GO:0003677">
    <property type="term" value="F:DNA binding"/>
    <property type="evidence" value="ECO:0007669"/>
    <property type="project" value="UniProtKB-KW"/>
</dbReference>
<comment type="subcellular location">
    <subcellularLocation>
        <location evidence="1">Nucleus</location>
    </subcellularLocation>
</comment>
<keyword evidence="7" id="KW-1185">Reference proteome</keyword>
<evidence type="ECO:0000256" key="1">
    <source>
        <dbReference type="ARBA" id="ARBA00004123"/>
    </source>
</evidence>
<dbReference type="Gene3D" id="2.40.330.10">
    <property type="entry name" value="DNA-binding pseudobarrel domain"/>
    <property type="match status" value="1"/>
</dbReference>
<protein>
    <recommendedName>
        <fullName evidence="8">TF-B3 domain-containing protein</fullName>
    </recommendedName>
</protein>
<dbReference type="GO" id="GO:0005634">
    <property type="term" value="C:nucleus"/>
    <property type="evidence" value="ECO:0007669"/>
    <property type="project" value="UniProtKB-SubCell"/>
</dbReference>
<evidence type="ECO:0000256" key="2">
    <source>
        <dbReference type="ARBA" id="ARBA00023015"/>
    </source>
</evidence>
<evidence type="ECO:0000256" key="4">
    <source>
        <dbReference type="ARBA" id="ARBA00023163"/>
    </source>
</evidence>
<evidence type="ECO:0000313" key="7">
    <source>
        <dbReference type="Proteomes" id="UP000836841"/>
    </source>
</evidence>
<evidence type="ECO:0000256" key="5">
    <source>
        <dbReference type="ARBA" id="ARBA00023242"/>
    </source>
</evidence>
<keyword evidence="3" id="KW-0238">DNA-binding</keyword>
<dbReference type="PANTHER" id="PTHR34269:SF17">
    <property type="entry name" value="B3 DOMAIN PROTEIN"/>
    <property type="match status" value="1"/>
</dbReference>
<keyword evidence="4" id="KW-0804">Transcription</keyword>
<accession>A0AAU9RDF0</accession>
<dbReference type="EMBL" id="OU466857">
    <property type="protein sequence ID" value="CAH2038122.1"/>
    <property type="molecule type" value="Genomic_DNA"/>
</dbReference>
<sequence length="127" mass="14809">MDIQLDLPPYDPWVVRKILTDYDTCYGDHLILPQSQFADFIIPEMKYSNPAMVQQIVSGNNVDVKIHIIEEGPQAADYRVTLEIHNHSYMISRGWSDIVKARDYKTGNEIGLMWENMLKRFILHQIS</sequence>
<dbReference type="InterPro" id="IPR051442">
    <property type="entry name" value="B3_domain"/>
</dbReference>
<name>A0AAU9RDF0_THLAR</name>